<name>A0A3Q2PUL4_FUNHE</name>
<sequence>CEDEQSQKTPVDVLRLTPLCSLCRQSLPGYKSAPHGSWFLLQVVSLYLKSVPPSQRALVLERLRNAMPSNTELGLRLLHQEFLEGNMEQLRFQARMLTMNSCVAAAHGEHKRLLFEAAEGGASDRLRRLVDGCQQAGVNLRFRFDLLNLNIRLI</sequence>
<keyword evidence="2" id="KW-1185">Reference proteome</keyword>
<dbReference type="STRING" id="8078.ENSFHEP00000017523"/>
<dbReference type="AlphaFoldDB" id="A0A3Q2PUL4"/>
<dbReference type="Proteomes" id="UP000265000">
    <property type="component" value="Unplaced"/>
</dbReference>
<evidence type="ECO:0000313" key="2">
    <source>
        <dbReference type="Proteomes" id="UP000265000"/>
    </source>
</evidence>
<dbReference type="Ensembl" id="ENSFHET00000034015.1">
    <property type="protein sequence ID" value="ENSFHEP00000017523.1"/>
    <property type="gene ID" value="ENSFHEG00000019279.1"/>
</dbReference>
<reference evidence="1" key="2">
    <citation type="submission" date="2025-09" db="UniProtKB">
        <authorList>
            <consortium name="Ensembl"/>
        </authorList>
    </citation>
    <scope>IDENTIFICATION</scope>
</reference>
<protein>
    <submittedName>
        <fullName evidence="1">Uncharacterized protein</fullName>
    </submittedName>
</protein>
<organism evidence="1 2">
    <name type="scientific">Fundulus heteroclitus</name>
    <name type="common">Killifish</name>
    <name type="synonym">Mummichog</name>
    <dbReference type="NCBI Taxonomy" id="8078"/>
    <lineage>
        <taxon>Eukaryota</taxon>
        <taxon>Metazoa</taxon>
        <taxon>Chordata</taxon>
        <taxon>Craniata</taxon>
        <taxon>Vertebrata</taxon>
        <taxon>Euteleostomi</taxon>
        <taxon>Actinopterygii</taxon>
        <taxon>Neopterygii</taxon>
        <taxon>Teleostei</taxon>
        <taxon>Neoteleostei</taxon>
        <taxon>Acanthomorphata</taxon>
        <taxon>Ovalentaria</taxon>
        <taxon>Atherinomorphae</taxon>
        <taxon>Cyprinodontiformes</taxon>
        <taxon>Fundulidae</taxon>
        <taxon>Fundulus</taxon>
    </lineage>
</organism>
<accession>A0A3Q2PUL4</accession>
<evidence type="ECO:0000313" key="1">
    <source>
        <dbReference type="Ensembl" id="ENSFHEP00000017523.1"/>
    </source>
</evidence>
<reference evidence="1" key="1">
    <citation type="submission" date="2025-08" db="UniProtKB">
        <authorList>
            <consortium name="Ensembl"/>
        </authorList>
    </citation>
    <scope>IDENTIFICATION</scope>
</reference>
<dbReference type="GeneTree" id="ENSGT01000000220466"/>
<proteinExistence type="predicted"/>